<evidence type="ECO:0000259" key="2">
    <source>
        <dbReference type="PROSITE" id="PS01186"/>
    </source>
</evidence>
<accession>A0A9W9Z299</accession>
<feature type="domain" description="EGF-like" evidence="1 2">
    <location>
        <begin position="90"/>
        <end position="101"/>
    </location>
</feature>
<dbReference type="InterPro" id="IPR000742">
    <property type="entry name" value="EGF"/>
</dbReference>
<gene>
    <name evidence="3" type="ORF">OS493_009139</name>
</gene>
<name>A0A9W9Z299_9CNID</name>
<dbReference type="PROSITE" id="PS00022">
    <property type="entry name" value="EGF_1"/>
    <property type="match status" value="1"/>
</dbReference>
<comment type="caution">
    <text evidence="3">The sequence shown here is derived from an EMBL/GenBank/DDBJ whole genome shotgun (WGS) entry which is preliminary data.</text>
</comment>
<dbReference type="PROSITE" id="PS01186">
    <property type="entry name" value="EGF_2"/>
    <property type="match status" value="1"/>
</dbReference>
<protein>
    <recommendedName>
        <fullName evidence="1 2">EGF-like domain-containing protein</fullName>
    </recommendedName>
</protein>
<evidence type="ECO:0000313" key="4">
    <source>
        <dbReference type="Proteomes" id="UP001163046"/>
    </source>
</evidence>
<reference evidence="3" key="1">
    <citation type="submission" date="2023-01" db="EMBL/GenBank/DDBJ databases">
        <title>Genome assembly of the deep-sea coral Lophelia pertusa.</title>
        <authorList>
            <person name="Herrera S."/>
            <person name="Cordes E."/>
        </authorList>
    </citation>
    <scope>NUCLEOTIDE SEQUENCE</scope>
    <source>
        <strain evidence="3">USNM1676648</strain>
        <tissue evidence="3">Polyp</tissue>
    </source>
</reference>
<organism evidence="3 4">
    <name type="scientific">Desmophyllum pertusum</name>
    <dbReference type="NCBI Taxonomy" id="174260"/>
    <lineage>
        <taxon>Eukaryota</taxon>
        <taxon>Metazoa</taxon>
        <taxon>Cnidaria</taxon>
        <taxon>Anthozoa</taxon>
        <taxon>Hexacorallia</taxon>
        <taxon>Scleractinia</taxon>
        <taxon>Caryophylliina</taxon>
        <taxon>Caryophylliidae</taxon>
        <taxon>Desmophyllum</taxon>
    </lineage>
</organism>
<evidence type="ECO:0000313" key="3">
    <source>
        <dbReference type="EMBL" id="KAJ7373817.1"/>
    </source>
</evidence>
<evidence type="ECO:0000259" key="1">
    <source>
        <dbReference type="PROSITE" id="PS00022"/>
    </source>
</evidence>
<dbReference type="AlphaFoldDB" id="A0A9W9Z299"/>
<sequence>MPGRTLTFKGCCPSGNIFHSSINNITNISDIHLWMFDNQDIGGSSGIWYTEWTHWLMDFSVKVEPCPHCTSPNCSGKTCYFGTCGIDGDCQCIRGYSGNDCSTRPSDSANYPSIQYPLILFPDTFFKGTPIKQVSPDTFEVFAKTSQNELVYTYKSMRTLCRRKVTFSRVDHNVQFELPIGRDIEDISSYMTVNDKEGNDLWINYSNAISLSFAVKVADNPTCTNCSDIGGSCCTGSCVCLPGHSGDNCES</sequence>
<dbReference type="OrthoDB" id="6018927at2759"/>
<dbReference type="EMBL" id="MU826829">
    <property type="protein sequence ID" value="KAJ7373817.1"/>
    <property type="molecule type" value="Genomic_DNA"/>
</dbReference>
<proteinExistence type="predicted"/>
<keyword evidence="4" id="KW-1185">Reference proteome</keyword>
<dbReference type="Proteomes" id="UP001163046">
    <property type="component" value="Unassembled WGS sequence"/>
</dbReference>